<reference evidence="3 4" key="1">
    <citation type="submission" date="2020-03" db="EMBL/GenBank/DDBJ databases">
        <title>WGS of actinomycetes isolated from Thailand.</title>
        <authorList>
            <person name="Thawai C."/>
        </authorList>
    </citation>
    <scope>NUCLEOTIDE SEQUENCE [LARGE SCALE GENOMIC DNA]</scope>
    <source>
        <strain evidence="3 4">HSS6-12</strain>
    </source>
</reference>
<dbReference type="Pfam" id="PF06054">
    <property type="entry name" value="CoiA_nuc"/>
    <property type="match status" value="1"/>
</dbReference>
<feature type="region of interest" description="Disordered" evidence="1">
    <location>
        <begin position="129"/>
        <end position="183"/>
    </location>
</feature>
<dbReference type="EMBL" id="JAATEO010000057">
    <property type="protein sequence ID" value="NJP35772.1"/>
    <property type="molecule type" value="Genomic_DNA"/>
</dbReference>
<feature type="compositionally biased region" description="Low complexity" evidence="1">
    <location>
        <begin position="155"/>
        <end position="170"/>
    </location>
</feature>
<evidence type="ECO:0000256" key="1">
    <source>
        <dbReference type="SAM" id="MobiDB-lite"/>
    </source>
</evidence>
<protein>
    <recommendedName>
        <fullName evidence="2">Competence protein CoiA nuclease-like domain-containing protein</fullName>
    </recommendedName>
</protein>
<proteinExistence type="predicted"/>
<keyword evidence="4" id="KW-1185">Reference proteome</keyword>
<dbReference type="Proteomes" id="UP000783871">
    <property type="component" value="Unassembled WGS sequence"/>
</dbReference>
<evidence type="ECO:0000313" key="3">
    <source>
        <dbReference type="EMBL" id="NJP35772.1"/>
    </source>
</evidence>
<evidence type="ECO:0000259" key="2">
    <source>
        <dbReference type="Pfam" id="PF06054"/>
    </source>
</evidence>
<name>A0ABX0ZCX1_9ACTN</name>
<feature type="domain" description="Competence protein CoiA nuclease-like" evidence="2">
    <location>
        <begin position="74"/>
        <end position="145"/>
    </location>
</feature>
<sequence>MAFAAIHPEAGRIDATLPDLGCGLTWAAVHKTRPRVALRCPECGYGVHAKVSTRKLRYFAHDPGRPADCAWLNESLEHHLLKLELATAVRAADWHAEMEVRASDGTWRADVLASSHDGTRHIAWEAQLSPITSEDIQERTERYRSSAPPTPSSPSTPASAAPSAPAATFPTKPPRSSASTWRS</sequence>
<gene>
    <name evidence="3" type="ORF">HCJ94_28380</name>
</gene>
<evidence type="ECO:0000313" key="4">
    <source>
        <dbReference type="Proteomes" id="UP000783871"/>
    </source>
</evidence>
<accession>A0ABX0ZCX1</accession>
<organism evidence="3 4">
    <name type="scientific">Micromonospora thermarum</name>
    <dbReference type="NCBI Taxonomy" id="2720024"/>
    <lineage>
        <taxon>Bacteria</taxon>
        <taxon>Bacillati</taxon>
        <taxon>Actinomycetota</taxon>
        <taxon>Actinomycetes</taxon>
        <taxon>Micromonosporales</taxon>
        <taxon>Micromonosporaceae</taxon>
        <taxon>Micromonospora</taxon>
    </lineage>
</organism>
<dbReference type="InterPro" id="IPR010330">
    <property type="entry name" value="CoiA_nuc"/>
</dbReference>
<comment type="caution">
    <text evidence="3">The sequence shown here is derived from an EMBL/GenBank/DDBJ whole genome shotgun (WGS) entry which is preliminary data.</text>
</comment>